<organism evidence="4 5">
    <name type="scientific">Miscanthus lutarioriparius</name>
    <dbReference type="NCBI Taxonomy" id="422564"/>
    <lineage>
        <taxon>Eukaryota</taxon>
        <taxon>Viridiplantae</taxon>
        <taxon>Streptophyta</taxon>
        <taxon>Embryophyta</taxon>
        <taxon>Tracheophyta</taxon>
        <taxon>Spermatophyta</taxon>
        <taxon>Magnoliopsida</taxon>
        <taxon>Liliopsida</taxon>
        <taxon>Poales</taxon>
        <taxon>Poaceae</taxon>
        <taxon>PACMAD clade</taxon>
        <taxon>Panicoideae</taxon>
        <taxon>Andropogonodae</taxon>
        <taxon>Andropogoneae</taxon>
        <taxon>Saccharinae</taxon>
        <taxon>Miscanthus</taxon>
    </lineage>
</organism>
<dbReference type="OrthoDB" id="671439at2759"/>
<keyword evidence="3" id="KW-0012">Acyltransferase</keyword>
<gene>
    <name evidence="4" type="ORF">NCGR_LOCUS39235</name>
</gene>
<dbReference type="PROSITE" id="PS51257">
    <property type="entry name" value="PROKAR_LIPOPROTEIN"/>
    <property type="match status" value="1"/>
</dbReference>
<evidence type="ECO:0000256" key="1">
    <source>
        <dbReference type="ARBA" id="ARBA00009861"/>
    </source>
</evidence>
<dbReference type="PANTHER" id="PTHR31147">
    <property type="entry name" value="ACYL TRANSFERASE 4"/>
    <property type="match status" value="1"/>
</dbReference>
<comment type="similarity">
    <text evidence="1">Belongs to the plant acyltransferase family.</text>
</comment>
<dbReference type="InterPro" id="IPR023213">
    <property type="entry name" value="CAT-like_dom_sf"/>
</dbReference>
<name>A0A811QHU8_9POAL</name>
<evidence type="ECO:0000256" key="3">
    <source>
        <dbReference type="ARBA" id="ARBA00023315"/>
    </source>
</evidence>
<dbReference type="GO" id="GO:0016747">
    <property type="term" value="F:acyltransferase activity, transferring groups other than amino-acyl groups"/>
    <property type="evidence" value="ECO:0007669"/>
    <property type="project" value="UniProtKB-ARBA"/>
</dbReference>
<accession>A0A811QHU8</accession>
<evidence type="ECO:0000256" key="2">
    <source>
        <dbReference type="ARBA" id="ARBA00022679"/>
    </source>
</evidence>
<protein>
    <submittedName>
        <fullName evidence="4">Uncharacterized protein</fullName>
    </submittedName>
</protein>
<sequence>MRRPATSCAAVTRGVVFVAASASCALKEVKFSNDLSSAGARTLLHKLAVHYPDHHGCGGGPTDRPLLLMQVTEFTCSGFAWGDLEPRCRRWCWDGPILAGHRVSLPVDCHRLQFFRSANVRKHVVGLKKAYYGNCLTAEIVRAKSGTVARGDIIDLVNLINYSKEKIGDQLFKNNTGSSCRRQEEEEEAAALQVPYDLLTISSWRNLGLDEVDFGSGRPARVASCVAEDQPAQHSSFCTVT</sequence>
<dbReference type="Pfam" id="PF02458">
    <property type="entry name" value="Transferase"/>
    <property type="match status" value="2"/>
</dbReference>
<comment type="caution">
    <text evidence="4">The sequence shown here is derived from an EMBL/GenBank/DDBJ whole genome shotgun (WGS) entry which is preliminary data.</text>
</comment>
<keyword evidence="2" id="KW-0808">Transferase</keyword>
<keyword evidence="5" id="KW-1185">Reference proteome</keyword>
<reference evidence="4" key="1">
    <citation type="submission" date="2020-10" db="EMBL/GenBank/DDBJ databases">
        <authorList>
            <person name="Han B."/>
            <person name="Lu T."/>
            <person name="Zhao Q."/>
            <person name="Huang X."/>
            <person name="Zhao Y."/>
        </authorList>
    </citation>
    <scope>NUCLEOTIDE SEQUENCE</scope>
</reference>
<dbReference type="AlphaFoldDB" id="A0A811QHU8"/>
<dbReference type="InterPro" id="IPR050898">
    <property type="entry name" value="Plant_acyltransferase"/>
</dbReference>
<dbReference type="Gene3D" id="3.30.559.10">
    <property type="entry name" value="Chloramphenicol acetyltransferase-like domain"/>
    <property type="match status" value="2"/>
</dbReference>
<evidence type="ECO:0000313" key="4">
    <source>
        <dbReference type="EMBL" id="CAD6255696.1"/>
    </source>
</evidence>
<dbReference type="Proteomes" id="UP000604825">
    <property type="component" value="Unassembled WGS sequence"/>
</dbReference>
<proteinExistence type="inferred from homology"/>
<evidence type="ECO:0000313" key="5">
    <source>
        <dbReference type="Proteomes" id="UP000604825"/>
    </source>
</evidence>
<dbReference type="PANTHER" id="PTHR31147:SF1">
    <property type="entry name" value="ACYL TRANSFERASE 4"/>
    <property type="match status" value="1"/>
</dbReference>
<dbReference type="EMBL" id="CAJGYO010000010">
    <property type="protein sequence ID" value="CAD6255696.1"/>
    <property type="molecule type" value="Genomic_DNA"/>
</dbReference>